<protein>
    <submittedName>
        <fullName evidence="2">Uncharacterized protein</fullName>
    </submittedName>
</protein>
<gene>
    <name evidence="2" type="ORF">EZS28_042085</name>
</gene>
<evidence type="ECO:0000313" key="3">
    <source>
        <dbReference type="Proteomes" id="UP000324800"/>
    </source>
</evidence>
<feature type="region of interest" description="Disordered" evidence="1">
    <location>
        <begin position="1"/>
        <end position="40"/>
    </location>
</feature>
<dbReference type="EMBL" id="SNRW01024262">
    <property type="protein sequence ID" value="KAA6362388.1"/>
    <property type="molecule type" value="Genomic_DNA"/>
</dbReference>
<accession>A0A5J4TWA5</accession>
<reference evidence="2 3" key="1">
    <citation type="submission" date="2019-03" db="EMBL/GenBank/DDBJ databases">
        <title>Single cell metagenomics reveals metabolic interactions within the superorganism composed of flagellate Streblomastix strix and complex community of Bacteroidetes bacteria on its surface.</title>
        <authorList>
            <person name="Treitli S.C."/>
            <person name="Kolisko M."/>
            <person name="Husnik F."/>
            <person name="Keeling P."/>
            <person name="Hampl V."/>
        </authorList>
    </citation>
    <scope>NUCLEOTIDE SEQUENCE [LARGE SCALE GENOMIC DNA]</scope>
    <source>
        <strain evidence="2">ST1C</strain>
    </source>
</reference>
<feature type="non-terminal residue" evidence="2">
    <location>
        <position position="118"/>
    </location>
</feature>
<dbReference type="AlphaFoldDB" id="A0A5J4TWA5"/>
<evidence type="ECO:0000256" key="1">
    <source>
        <dbReference type="SAM" id="MobiDB-lite"/>
    </source>
</evidence>
<evidence type="ECO:0000313" key="2">
    <source>
        <dbReference type="EMBL" id="KAA6362388.1"/>
    </source>
</evidence>
<comment type="caution">
    <text evidence="2">The sequence shown here is derived from an EMBL/GenBank/DDBJ whole genome shotgun (WGS) entry which is preliminary data.</text>
</comment>
<dbReference type="Proteomes" id="UP000324800">
    <property type="component" value="Unassembled WGS sequence"/>
</dbReference>
<sequence length="118" mass="13355">MGQSTKTRANCSKMAEPNRSDSSSNEDIPRPLDMSKSQVNEENLFEEHGCKFCRNELMEQDPISRRGKFLPISNDDGIFQAHTDVRLDADFWNFELKVEMALLNAAMLAKADNARAES</sequence>
<name>A0A5J4TWA5_9EUKA</name>
<feature type="compositionally biased region" description="Polar residues" evidence="1">
    <location>
        <begin position="1"/>
        <end position="10"/>
    </location>
</feature>
<organism evidence="2 3">
    <name type="scientific">Streblomastix strix</name>
    <dbReference type="NCBI Taxonomy" id="222440"/>
    <lineage>
        <taxon>Eukaryota</taxon>
        <taxon>Metamonada</taxon>
        <taxon>Preaxostyla</taxon>
        <taxon>Oxymonadida</taxon>
        <taxon>Streblomastigidae</taxon>
        <taxon>Streblomastix</taxon>
    </lineage>
</organism>
<proteinExistence type="predicted"/>